<evidence type="ECO:0000256" key="6">
    <source>
        <dbReference type="ARBA" id="ARBA00023136"/>
    </source>
</evidence>
<dbReference type="AlphaFoldDB" id="A0A8C2YV75"/>
<dbReference type="GO" id="GO:0060326">
    <property type="term" value="P:cell chemotaxis"/>
    <property type="evidence" value="ECO:0007669"/>
    <property type="project" value="TreeGrafter"/>
</dbReference>
<dbReference type="GO" id="GO:0019722">
    <property type="term" value="P:calcium-mediated signaling"/>
    <property type="evidence" value="ECO:0007669"/>
    <property type="project" value="TreeGrafter"/>
</dbReference>
<keyword evidence="8" id="KW-0675">Receptor</keyword>
<feature type="domain" description="G-protein coupled receptors family 1 profile" evidence="13">
    <location>
        <begin position="55"/>
        <end position="298"/>
    </location>
</feature>
<dbReference type="GO" id="GO:0019957">
    <property type="term" value="F:C-C chemokine binding"/>
    <property type="evidence" value="ECO:0007669"/>
    <property type="project" value="TreeGrafter"/>
</dbReference>
<evidence type="ECO:0000256" key="4">
    <source>
        <dbReference type="ARBA" id="ARBA00022989"/>
    </source>
</evidence>
<dbReference type="Proteomes" id="UP000694398">
    <property type="component" value="Unassembled WGS sequence"/>
</dbReference>
<dbReference type="InterPro" id="IPR017452">
    <property type="entry name" value="GPCR_Rhodpsn_7TM"/>
</dbReference>
<gene>
    <name evidence="14" type="primary">Ccrl2</name>
</gene>
<feature type="transmembrane region" description="Helical" evidence="12">
    <location>
        <begin position="41"/>
        <end position="63"/>
    </location>
</feature>
<dbReference type="PANTHER" id="PTHR10489">
    <property type="entry name" value="CELL ADHESION MOLECULE"/>
    <property type="match status" value="1"/>
</dbReference>
<feature type="transmembrane region" description="Helical" evidence="12">
    <location>
        <begin position="110"/>
        <end position="130"/>
    </location>
</feature>
<feature type="compositionally biased region" description="Polar residues" evidence="11">
    <location>
        <begin position="331"/>
        <end position="343"/>
    </location>
</feature>
<evidence type="ECO:0000256" key="10">
    <source>
        <dbReference type="ARBA" id="ARBA00023224"/>
    </source>
</evidence>
<sequence>MANYTAVPEDEYDVLIDGDLSGEEVHPCDKSASGVLSAQQAGQVCASLFTVGLLSNSLVLFILIKYKGLKHVENIYFLGVALSNLCFLLPLPFWAPATTHGGGLDHPKCGVLVLLHAFGLHGEALFNVLLTVHASQVRGLASALRTVTSGVIAALLTGLMAFLVSLPELLFYILAPEDRNSRCSFSNPHFLPVEETSWKHILALKMNILVLVFPLSVLLYGCLRMRSGEEQSERFRLVCGVVVVFLLMWAPYGIALLLSAFRECLSLHGCESSSKLDASIQVTKTIATAHCWVNLLLYVWLDRAFRRHLCNLFLRCGQSPPQPSVGEATRGTVTESQDRSTQL</sequence>
<evidence type="ECO:0000256" key="12">
    <source>
        <dbReference type="SAM" id="Phobius"/>
    </source>
</evidence>
<evidence type="ECO:0000313" key="15">
    <source>
        <dbReference type="Proteomes" id="UP000694398"/>
    </source>
</evidence>
<name>A0A8C2YV75_CHILA</name>
<evidence type="ECO:0000256" key="1">
    <source>
        <dbReference type="ARBA" id="ARBA00004651"/>
    </source>
</evidence>
<dbReference type="PRINTS" id="PR00237">
    <property type="entry name" value="GPCRRHODOPSN"/>
</dbReference>
<reference evidence="14" key="2">
    <citation type="submission" date="2025-09" db="UniProtKB">
        <authorList>
            <consortium name="Ensembl"/>
        </authorList>
    </citation>
    <scope>IDENTIFICATION</scope>
</reference>
<dbReference type="CTD" id="9034"/>
<organism evidence="14 15">
    <name type="scientific">Chinchilla lanigera</name>
    <name type="common">Long-tailed chinchilla</name>
    <name type="synonym">Chinchilla villidera</name>
    <dbReference type="NCBI Taxonomy" id="34839"/>
    <lineage>
        <taxon>Eukaryota</taxon>
        <taxon>Metazoa</taxon>
        <taxon>Chordata</taxon>
        <taxon>Craniata</taxon>
        <taxon>Vertebrata</taxon>
        <taxon>Euteleostomi</taxon>
        <taxon>Mammalia</taxon>
        <taxon>Eutheria</taxon>
        <taxon>Euarchontoglires</taxon>
        <taxon>Glires</taxon>
        <taxon>Rodentia</taxon>
        <taxon>Hystricomorpha</taxon>
        <taxon>Chinchillidae</taxon>
        <taxon>Chinchilla</taxon>
    </lineage>
</organism>
<keyword evidence="15" id="KW-1185">Reference proteome</keyword>
<dbReference type="GO" id="GO:0006955">
    <property type="term" value="P:immune response"/>
    <property type="evidence" value="ECO:0007669"/>
    <property type="project" value="TreeGrafter"/>
</dbReference>
<dbReference type="RefSeq" id="XP_013368933.1">
    <property type="nucleotide sequence ID" value="XM_013513479.1"/>
</dbReference>
<evidence type="ECO:0000256" key="11">
    <source>
        <dbReference type="SAM" id="MobiDB-lite"/>
    </source>
</evidence>
<feature type="transmembrane region" description="Helical" evidence="12">
    <location>
        <begin position="201"/>
        <end position="223"/>
    </location>
</feature>
<dbReference type="GO" id="GO:0016493">
    <property type="term" value="F:C-C chemokine receptor activity"/>
    <property type="evidence" value="ECO:0007669"/>
    <property type="project" value="TreeGrafter"/>
</dbReference>
<evidence type="ECO:0000256" key="3">
    <source>
        <dbReference type="ARBA" id="ARBA00022692"/>
    </source>
</evidence>
<evidence type="ECO:0000256" key="9">
    <source>
        <dbReference type="ARBA" id="ARBA00023180"/>
    </source>
</evidence>
<dbReference type="GeneID" id="102026644"/>
<feature type="region of interest" description="Disordered" evidence="11">
    <location>
        <begin position="320"/>
        <end position="343"/>
    </location>
</feature>
<dbReference type="InterPro" id="IPR050119">
    <property type="entry name" value="CCR1-9-like"/>
</dbReference>
<evidence type="ECO:0000313" key="14">
    <source>
        <dbReference type="Ensembl" id="ENSCLAP00000025723.1"/>
    </source>
</evidence>
<keyword evidence="6 12" id="KW-0472">Membrane</keyword>
<dbReference type="InterPro" id="IPR000276">
    <property type="entry name" value="GPCR_Rhodpsn"/>
</dbReference>
<evidence type="ECO:0000259" key="13">
    <source>
        <dbReference type="PROSITE" id="PS50262"/>
    </source>
</evidence>
<keyword evidence="9" id="KW-0325">Glycoprotein</keyword>
<evidence type="ECO:0000256" key="5">
    <source>
        <dbReference type="ARBA" id="ARBA00023040"/>
    </source>
</evidence>
<dbReference type="Pfam" id="PF00001">
    <property type="entry name" value="7tm_1"/>
    <property type="match status" value="1"/>
</dbReference>
<comment type="subcellular location">
    <subcellularLocation>
        <location evidence="1">Cell membrane</location>
        <topology evidence="1">Multi-pass membrane protein</topology>
    </subcellularLocation>
</comment>
<keyword evidence="7" id="KW-1015">Disulfide bond</keyword>
<dbReference type="PANTHER" id="PTHR10489:SF655">
    <property type="entry name" value="C-C CHEMOKINE RECEPTOR-LIKE 2"/>
    <property type="match status" value="1"/>
</dbReference>
<feature type="transmembrane region" description="Helical" evidence="12">
    <location>
        <begin position="151"/>
        <end position="175"/>
    </location>
</feature>
<dbReference type="Gene3D" id="1.20.1070.10">
    <property type="entry name" value="Rhodopsin 7-helix transmembrane proteins"/>
    <property type="match status" value="1"/>
</dbReference>
<keyword evidence="3 12" id="KW-0812">Transmembrane</keyword>
<accession>A0A8C2YV75</accession>
<dbReference type="GO" id="GO:0005737">
    <property type="term" value="C:cytoplasm"/>
    <property type="evidence" value="ECO:0007669"/>
    <property type="project" value="TreeGrafter"/>
</dbReference>
<dbReference type="OMA" id="FYKPQME"/>
<evidence type="ECO:0000256" key="7">
    <source>
        <dbReference type="ARBA" id="ARBA00023157"/>
    </source>
</evidence>
<feature type="transmembrane region" description="Helical" evidence="12">
    <location>
        <begin position="278"/>
        <end position="301"/>
    </location>
</feature>
<protein>
    <recommendedName>
        <fullName evidence="13">G-protein coupled receptors family 1 profile domain-containing protein</fullName>
    </recommendedName>
</protein>
<reference evidence="14" key="1">
    <citation type="submission" date="2025-08" db="UniProtKB">
        <authorList>
            <consortium name="Ensembl"/>
        </authorList>
    </citation>
    <scope>IDENTIFICATION</scope>
</reference>
<dbReference type="PRINTS" id="PR00657">
    <property type="entry name" value="CCCHEMOKINER"/>
</dbReference>
<dbReference type="GO" id="GO:0007204">
    <property type="term" value="P:positive regulation of cytosolic calcium ion concentration"/>
    <property type="evidence" value="ECO:0007669"/>
    <property type="project" value="TreeGrafter"/>
</dbReference>
<keyword evidence="10" id="KW-0807">Transducer</keyword>
<dbReference type="GO" id="GO:0006954">
    <property type="term" value="P:inflammatory response"/>
    <property type="evidence" value="ECO:0007669"/>
    <property type="project" value="TreeGrafter"/>
</dbReference>
<dbReference type="OrthoDB" id="9802979at2759"/>
<evidence type="ECO:0000256" key="8">
    <source>
        <dbReference type="ARBA" id="ARBA00023170"/>
    </source>
</evidence>
<dbReference type="GO" id="GO:0009897">
    <property type="term" value="C:external side of plasma membrane"/>
    <property type="evidence" value="ECO:0007669"/>
    <property type="project" value="TreeGrafter"/>
</dbReference>
<proteinExistence type="predicted"/>
<dbReference type="GeneTree" id="ENSGT01020000230359"/>
<keyword evidence="5" id="KW-0297">G-protein coupled receptor</keyword>
<keyword evidence="4 12" id="KW-1133">Transmembrane helix</keyword>
<dbReference type="SUPFAM" id="SSF81321">
    <property type="entry name" value="Family A G protein-coupled receptor-like"/>
    <property type="match status" value="1"/>
</dbReference>
<dbReference type="Ensembl" id="ENSCLAT00000026019.1">
    <property type="protein sequence ID" value="ENSCLAP00000025723.1"/>
    <property type="gene ID" value="ENSCLAG00000017845.1"/>
</dbReference>
<dbReference type="PROSITE" id="PS50262">
    <property type="entry name" value="G_PROTEIN_RECEP_F1_2"/>
    <property type="match status" value="1"/>
</dbReference>
<evidence type="ECO:0000256" key="2">
    <source>
        <dbReference type="ARBA" id="ARBA00022475"/>
    </source>
</evidence>
<feature type="transmembrane region" description="Helical" evidence="12">
    <location>
        <begin position="235"/>
        <end position="258"/>
    </location>
</feature>
<dbReference type="InterPro" id="IPR000355">
    <property type="entry name" value="Chemokine_rcpt"/>
</dbReference>
<feature type="transmembrane region" description="Helical" evidence="12">
    <location>
        <begin position="75"/>
        <end position="95"/>
    </location>
</feature>
<keyword evidence="2" id="KW-1003">Cell membrane</keyword>